<keyword evidence="3" id="KW-1185">Reference proteome</keyword>
<dbReference type="STRING" id="1348624.GCA_001591545_00951"/>
<dbReference type="Gene3D" id="1.10.10.1390">
    <property type="entry name" value="ATP-dependent DNA helicase RecQ"/>
    <property type="match status" value="1"/>
</dbReference>
<dbReference type="PIRSF" id="PIRSF021350">
    <property type="entry name" value="UCP021350"/>
    <property type="match status" value="1"/>
</dbReference>
<evidence type="ECO:0000313" key="2">
    <source>
        <dbReference type="EMBL" id="SQI56480.1"/>
    </source>
</evidence>
<evidence type="ECO:0000259" key="1">
    <source>
        <dbReference type="Pfam" id="PF14493"/>
    </source>
</evidence>
<dbReference type="Proteomes" id="UP000249134">
    <property type="component" value="Chromosome 1"/>
</dbReference>
<dbReference type="InterPro" id="IPR029491">
    <property type="entry name" value="Helicase_HTH"/>
</dbReference>
<accession>A0A2X4WFV5</accession>
<sequence length="351" mass="41547">MTFLQAVILECLRKINEERTIYSIYHLLSGKKSSQTIQDAHLFQLDHYFKTIPQMNRMDYNFNITWLAESGFIFQLDDSQKYKVTELGEEKLRSILYQGPKLPHLNGWKYQDTAILLWKRLTLLVQTVSHLNHQDNRYQAIQRDPDVYKWIKQFLKKYQGGRRNLSADLYAELHQIFSGNFPDNPLLVVLRLTGRQLIGMTNKQVADTLRMEETECHFRFLNALHFIIEQTINQKEKFPLVHIIISDIFQSVPYTKSTLKTYELLQNNMTIDQVAKVRRLRRSTIEDHVIEIALMDQQFSIDHLIDSQKREEIIEAVKLLGKKKLKPIMENIEHVSYFQIRLVLARLGERI</sequence>
<proteinExistence type="predicted"/>
<keyword evidence="2" id="KW-0347">Helicase</keyword>
<dbReference type="GO" id="GO:0004386">
    <property type="term" value="F:helicase activity"/>
    <property type="evidence" value="ECO:0007669"/>
    <property type="project" value="UniProtKB-KW"/>
</dbReference>
<dbReference type="Pfam" id="PF14493">
    <property type="entry name" value="HTH_40"/>
    <property type="match status" value="1"/>
</dbReference>
<keyword evidence="2" id="KW-0547">Nucleotide-binding</keyword>
<evidence type="ECO:0000313" key="3">
    <source>
        <dbReference type="Proteomes" id="UP000249134"/>
    </source>
</evidence>
<keyword evidence="2" id="KW-0378">Hydrolase</keyword>
<reference evidence="2 3" key="1">
    <citation type="submission" date="2018-06" db="EMBL/GenBank/DDBJ databases">
        <authorList>
            <consortium name="Pathogen Informatics"/>
            <person name="Doyle S."/>
        </authorList>
    </citation>
    <scope>NUCLEOTIDE SEQUENCE [LARGE SCALE GENOMIC DNA]</scope>
    <source>
        <strain evidence="2 3">NCTC4824</strain>
    </source>
</reference>
<organism evidence="2 3">
    <name type="scientific">Lederbergia lenta</name>
    <name type="common">Bacillus lentus</name>
    <dbReference type="NCBI Taxonomy" id="1467"/>
    <lineage>
        <taxon>Bacteria</taxon>
        <taxon>Bacillati</taxon>
        <taxon>Bacillota</taxon>
        <taxon>Bacilli</taxon>
        <taxon>Bacillales</taxon>
        <taxon>Bacillaceae</taxon>
        <taxon>Lederbergia</taxon>
    </lineage>
</organism>
<keyword evidence="2" id="KW-0067">ATP-binding</keyword>
<gene>
    <name evidence="2" type="ORF">NCTC4824_01880</name>
</gene>
<dbReference type="EMBL" id="LS483476">
    <property type="protein sequence ID" value="SQI56480.1"/>
    <property type="molecule type" value="Genomic_DNA"/>
</dbReference>
<name>A0A2X4WFV5_LEDLE</name>
<dbReference type="AlphaFoldDB" id="A0A2X4WFV5"/>
<feature type="domain" description="Helicase Helix-turn-helix" evidence="1">
    <location>
        <begin position="257"/>
        <end position="344"/>
    </location>
</feature>
<protein>
    <submittedName>
        <fullName evidence="2">ATP-dependent DNA helicase recq</fullName>
    </submittedName>
</protein>
<dbReference type="KEGG" id="blen:NCTC4824_01880"/>
<dbReference type="InterPro" id="IPR008308">
    <property type="entry name" value="YpbB-like"/>
</dbReference>
<dbReference type="RefSeq" id="WP_066137680.1">
    <property type="nucleotide sequence ID" value="NZ_CBCSGM010000001.1"/>
</dbReference>